<accession>A0A839NDA4</accession>
<dbReference type="RefSeq" id="WP_183321079.1">
    <property type="nucleotide sequence ID" value="NZ_JACHVQ010000002.1"/>
</dbReference>
<dbReference type="PIRSF" id="PIRSF006806">
    <property type="entry name" value="FTHF_cligase"/>
    <property type="match status" value="1"/>
</dbReference>
<proteinExistence type="inferred from homology"/>
<comment type="similarity">
    <text evidence="1 5">Belongs to the 5-formyltetrahydrofolate cyclo-ligase family.</text>
</comment>
<evidence type="ECO:0000256" key="2">
    <source>
        <dbReference type="ARBA" id="ARBA00022741"/>
    </source>
</evidence>
<sequence length="190" mass="20176">MTRLTLPSDKKAARRVVRTARTARRAGVTDEEWAELGADLGAGLVAWLRGRPRPSVVALYESLRTEPPTSGVRDALISLNVRLLVPILLDDKDLSWRDPETGAELGVDAIADADLIITPGLAVAAGSGLRLGQGGGSYDRALARAEQRTPVLTMLFDDELVEHVPAEPHDRPVHAVLTPAGGVAAVGRTV</sequence>
<evidence type="ECO:0000313" key="7">
    <source>
        <dbReference type="Proteomes" id="UP000559182"/>
    </source>
</evidence>
<evidence type="ECO:0000256" key="5">
    <source>
        <dbReference type="RuleBase" id="RU361279"/>
    </source>
</evidence>
<feature type="binding site" evidence="4">
    <location>
        <position position="66"/>
    </location>
    <ligand>
        <name>substrate</name>
    </ligand>
</feature>
<dbReference type="AlphaFoldDB" id="A0A839NDA4"/>
<keyword evidence="5" id="KW-0460">Magnesium</keyword>
<dbReference type="Proteomes" id="UP000559182">
    <property type="component" value="Unassembled WGS sequence"/>
</dbReference>
<comment type="caution">
    <text evidence="6">The sequence shown here is derived from an EMBL/GenBank/DDBJ whole genome shotgun (WGS) entry which is preliminary data.</text>
</comment>
<comment type="cofactor">
    <cofactor evidence="5">
        <name>Mg(2+)</name>
        <dbReference type="ChEBI" id="CHEBI:18420"/>
    </cofactor>
</comment>
<keyword evidence="5" id="KW-0479">Metal-binding</keyword>
<dbReference type="EMBL" id="JACHVQ010000002">
    <property type="protein sequence ID" value="MBB2892661.1"/>
    <property type="molecule type" value="Genomic_DNA"/>
</dbReference>
<dbReference type="GO" id="GO:0030272">
    <property type="term" value="F:5-formyltetrahydrofolate cyclo-ligase activity"/>
    <property type="evidence" value="ECO:0007669"/>
    <property type="project" value="UniProtKB-EC"/>
</dbReference>
<dbReference type="InterPro" id="IPR024185">
    <property type="entry name" value="FTHF_cligase-like_sf"/>
</dbReference>
<dbReference type="InterPro" id="IPR037171">
    <property type="entry name" value="NagB/RpiA_transferase-like"/>
</dbReference>
<evidence type="ECO:0000256" key="3">
    <source>
        <dbReference type="ARBA" id="ARBA00022840"/>
    </source>
</evidence>
<dbReference type="SUPFAM" id="SSF100950">
    <property type="entry name" value="NagB/RpiA/CoA transferase-like"/>
    <property type="match status" value="1"/>
</dbReference>
<dbReference type="GO" id="GO:0046872">
    <property type="term" value="F:metal ion binding"/>
    <property type="evidence" value="ECO:0007669"/>
    <property type="project" value="UniProtKB-KW"/>
</dbReference>
<dbReference type="PANTHER" id="PTHR23407">
    <property type="entry name" value="ATPASE INHIBITOR/5-FORMYLTETRAHYDROFOLATE CYCLO-LIGASE"/>
    <property type="match status" value="1"/>
</dbReference>
<keyword evidence="7" id="KW-1185">Reference proteome</keyword>
<dbReference type="NCBIfam" id="TIGR02727">
    <property type="entry name" value="MTHFS_bact"/>
    <property type="match status" value="1"/>
</dbReference>
<dbReference type="InterPro" id="IPR002698">
    <property type="entry name" value="FTHF_cligase"/>
</dbReference>
<keyword evidence="3 4" id="KW-0067">ATP-binding</keyword>
<protein>
    <recommendedName>
        <fullName evidence="5">5-formyltetrahydrofolate cyclo-ligase</fullName>
        <ecNumber evidence="5">6.3.3.2</ecNumber>
    </recommendedName>
</protein>
<dbReference type="GO" id="GO:0035999">
    <property type="term" value="P:tetrahydrofolate interconversion"/>
    <property type="evidence" value="ECO:0007669"/>
    <property type="project" value="TreeGrafter"/>
</dbReference>
<reference evidence="6 7" key="1">
    <citation type="submission" date="2020-08" db="EMBL/GenBank/DDBJ databases">
        <title>Sequencing the genomes of 1000 actinobacteria strains.</title>
        <authorList>
            <person name="Klenk H.-P."/>
        </authorList>
    </citation>
    <scope>NUCLEOTIDE SEQUENCE [LARGE SCALE GENOMIC DNA]</scope>
    <source>
        <strain evidence="6 7">DSM 105369</strain>
    </source>
</reference>
<dbReference type="Pfam" id="PF01812">
    <property type="entry name" value="5-FTHF_cyc-lig"/>
    <property type="match status" value="1"/>
</dbReference>
<feature type="binding site" evidence="4">
    <location>
        <begin position="130"/>
        <end position="138"/>
    </location>
    <ligand>
        <name>ATP</name>
        <dbReference type="ChEBI" id="CHEBI:30616"/>
    </ligand>
</feature>
<keyword evidence="2 4" id="KW-0547">Nucleotide-binding</keyword>
<organism evidence="6 7">
    <name type="scientific">Flexivirga oryzae</name>
    <dbReference type="NCBI Taxonomy" id="1794944"/>
    <lineage>
        <taxon>Bacteria</taxon>
        <taxon>Bacillati</taxon>
        <taxon>Actinomycetota</taxon>
        <taxon>Actinomycetes</taxon>
        <taxon>Micrococcales</taxon>
        <taxon>Dermacoccaceae</taxon>
        <taxon>Flexivirga</taxon>
    </lineage>
</organism>
<evidence type="ECO:0000256" key="1">
    <source>
        <dbReference type="ARBA" id="ARBA00010638"/>
    </source>
</evidence>
<evidence type="ECO:0000313" key="6">
    <source>
        <dbReference type="EMBL" id="MBB2892661.1"/>
    </source>
</evidence>
<evidence type="ECO:0000256" key="4">
    <source>
        <dbReference type="PIRSR" id="PIRSR006806-1"/>
    </source>
</evidence>
<dbReference type="Gene3D" id="3.40.50.10420">
    <property type="entry name" value="NagB/RpiA/CoA transferase-like"/>
    <property type="match status" value="1"/>
</dbReference>
<comment type="catalytic activity">
    <reaction evidence="5">
        <text>(6S)-5-formyl-5,6,7,8-tetrahydrofolate + ATP = (6R)-5,10-methenyltetrahydrofolate + ADP + phosphate</text>
        <dbReference type="Rhea" id="RHEA:10488"/>
        <dbReference type="ChEBI" id="CHEBI:30616"/>
        <dbReference type="ChEBI" id="CHEBI:43474"/>
        <dbReference type="ChEBI" id="CHEBI:57455"/>
        <dbReference type="ChEBI" id="CHEBI:57457"/>
        <dbReference type="ChEBI" id="CHEBI:456216"/>
        <dbReference type="EC" id="6.3.3.2"/>
    </reaction>
</comment>
<dbReference type="GO" id="GO:0005524">
    <property type="term" value="F:ATP binding"/>
    <property type="evidence" value="ECO:0007669"/>
    <property type="project" value="UniProtKB-KW"/>
</dbReference>
<dbReference type="EC" id="6.3.3.2" evidence="5"/>
<name>A0A839NDA4_9MICO</name>
<feature type="binding site" evidence="4">
    <location>
        <position position="61"/>
    </location>
    <ligand>
        <name>substrate</name>
    </ligand>
</feature>
<dbReference type="PANTHER" id="PTHR23407:SF1">
    <property type="entry name" value="5-FORMYLTETRAHYDROFOLATE CYCLO-LIGASE"/>
    <property type="match status" value="1"/>
</dbReference>
<dbReference type="GO" id="GO:0009396">
    <property type="term" value="P:folic acid-containing compound biosynthetic process"/>
    <property type="evidence" value="ECO:0007669"/>
    <property type="project" value="TreeGrafter"/>
</dbReference>
<keyword evidence="6" id="KW-0436">Ligase</keyword>
<gene>
    <name evidence="6" type="ORF">FHU39_002679</name>
</gene>